<sequence length="375" mass="39354">MSAESWPVADERLVRTYRRLLLAYSGPYRRRHGTEMITTMLEMAEPGRSRPSAGEAWHLIHSGVRQRFRLPAGRPLAAVTAVLVAMILGVFGAAAGSWVGQGTFTDLPSRAGAVEIMDTAVADPAPDAGHVRLDRMAGREDTLTLSVPPRDQRPDVTTWTAEDARAGLVAAGWTVTGFTLHEGQPPVCTTDEEGDRSCLFEPRYADLTAERDGLVLTGRAEDALGGEAGKMLTGGIVLTLFAERSVAYLPLTVAGGLLGALAGWLLAAAAAYRIRCLPPGSGLLVSAAAGMAVVLSAAPVWAIALNSVMFAKRLGIVGPVHTVHSMLTPGAHPDGASPWLIPALALASVMTAAIAIGVLFGRAVRDEPHGSIRPV</sequence>
<protein>
    <submittedName>
        <fullName evidence="2">Uncharacterized protein</fullName>
    </submittedName>
</protein>
<keyword evidence="1" id="KW-0812">Transmembrane</keyword>
<organism evidence="2 3">
    <name type="scientific">Actinoplanes subglobosus</name>
    <dbReference type="NCBI Taxonomy" id="1547892"/>
    <lineage>
        <taxon>Bacteria</taxon>
        <taxon>Bacillati</taxon>
        <taxon>Actinomycetota</taxon>
        <taxon>Actinomycetes</taxon>
        <taxon>Micromonosporales</taxon>
        <taxon>Micromonosporaceae</taxon>
        <taxon>Actinoplanes</taxon>
    </lineage>
</organism>
<feature type="transmembrane region" description="Helical" evidence="1">
    <location>
        <begin position="283"/>
        <end position="304"/>
    </location>
</feature>
<dbReference type="EMBL" id="JBHSBL010000019">
    <property type="protein sequence ID" value="MFC4068877.1"/>
    <property type="molecule type" value="Genomic_DNA"/>
</dbReference>
<feature type="transmembrane region" description="Helical" evidence="1">
    <location>
        <begin position="247"/>
        <end position="271"/>
    </location>
</feature>
<gene>
    <name evidence="2" type="ORF">ACFO0C_28435</name>
</gene>
<proteinExistence type="predicted"/>
<name>A0ABV8J0T1_9ACTN</name>
<evidence type="ECO:0000313" key="3">
    <source>
        <dbReference type="Proteomes" id="UP001595867"/>
    </source>
</evidence>
<comment type="caution">
    <text evidence="2">The sequence shown here is derived from an EMBL/GenBank/DDBJ whole genome shotgun (WGS) entry which is preliminary data.</text>
</comment>
<accession>A0ABV8J0T1</accession>
<feature type="transmembrane region" description="Helical" evidence="1">
    <location>
        <begin position="339"/>
        <end position="360"/>
    </location>
</feature>
<keyword evidence="1" id="KW-1133">Transmembrane helix</keyword>
<dbReference type="RefSeq" id="WP_378069762.1">
    <property type="nucleotide sequence ID" value="NZ_JBHSBL010000019.1"/>
</dbReference>
<keyword evidence="3" id="KW-1185">Reference proteome</keyword>
<feature type="transmembrane region" description="Helical" evidence="1">
    <location>
        <begin position="76"/>
        <end position="99"/>
    </location>
</feature>
<evidence type="ECO:0000313" key="2">
    <source>
        <dbReference type="EMBL" id="MFC4068877.1"/>
    </source>
</evidence>
<evidence type="ECO:0000256" key="1">
    <source>
        <dbReference type="SAM" id="Phobius"/>
    </source>
</evidence>
<dbReference type="Proteomes" id="UP001595867">
    <property type="component" value="Unassembled WGS sequence"/>
</dbReference>
<reference evidence="3" key="1">
    <citation type="journal article" date="2019" name="Int. J. Syst. Evol. Microbiol.">
        <title>The Global Catalogue of Microorganisms (GCM) 10K type strain sequencing project: providing services to taxonomists for standard genome sequencing and annotation.</title>
        <authorList>
            <consortium name="The Broad Institute Genomics Platform"/>
            <consortium name="The Broad Institute Genome Sequencing Center for Infectious Disease"/>
            <person name="Wu L."/>
            <person name="Ma J."/>
        </authorList>
    </citation>
    <scope>NUCLEOTIDE SEQUENCE [LARGE SCALE GENOMIC DNA]</scope>
    <source>
        <strain evidence="3">TBRC 5832</strain>
    </source>
</reference>
<keyword evidence="1" id="KW-0472">Membrane</keyword>